<dbReference type="OrthoDB" id="5550688at2759"/>
<evidence type="ECO:0000313" key="1">
    <source>
        <dbReference type="EMBL" id="KAJ2780080.1"/>
    </source>
</evidence>
<gene>
    <name evidence="1" type="ORF">H4R18_003660</name>
</gene>
<reference evidence="1" key="1">
    <citation type="submission" date="2022-07" db="EMBL/GenBank/DDBJ databases">
        <title>Phylogenomic reconstructions and comparative analyses of Kickxellomycotina fungi.</title>
        <authorList>
            <person name="Reynolds N.K."/>
            <person name="Stajich J.E."/>
            <person name="Barry K."/>
            <person name="Grigoriev I.V."/>
            <person name="Crous P."/>
            <person name="Smith M.E."/>
        </authorList>
    </citation>
    <scope>NUCLEOTIDE SEQUENCE</scope>
    <source>
        <strain evidence="1">NBRC 105414</strain>
    </source>
</reference>
<name>A0A9W8H770_9FUNG</name>
<sequence>MKIKVAFVDNPIRGFEVAVRLAEEAPEGAWGGVKRLELGIEPVDTYYEVRGISLATMNWNSAVRALHGQLLATYARQLHGLSSVDGVALLESMASFEQLRSVDICYDQIADDALLRICPDHLESLVVRGLPANHRWPAPGGSDTAGRVVFPRLRSLGLIYTRASADASIQRQGRRAWAVEVHLPKLEHFWLVCRGGACPFLEVAQLPPVVDSMDVTASAGVLESVARLPIAVARSITVTLDADRTPDALPLVSRIMERAQRGCARKALNVNGPPPAGIECAALTHLCVDTPMSVQAAIELIQRLPSLFGLRLKNVVVGTTVLPLDVPPGPGERAPAPLSTSLRDLAVRFDWREPFFKPMIAATQHLLLRTPALATFASNVPPRYPMADFVGACTEQCPNLARLVFARYRR</sequence>
<keyword evidence="2" id="KW-1185">Reference proteome</keyword>
<organism evidence="1 2">
    <name type="scientific">Coemansia javaensis</name>
    <dbReference type="NCBI Taxonomy" id="2761396"/>
    <lineage>
        <taxon>Eukaryota</taxon>
        <taxon>Fungi</taxon>
        <taxon>Fungi incertae sedis</taxon>
        <taxon>Zoopagomycota</taxon>
        <taxon>Kickxellomycotina</taxon>
        <taxon>Kickxellomycetes</taxon>
        <taxon>Kickxellales</taxon>
        <taxon>Kickxellaceae</taxon>
        <taxon>Coemansia</taxon>
    </lineage>
</organism>
<comment type="caution">
    <text evidence="1">The sequence shown here is derived from an EMBL/GenBank/DDBJ whole genome shotgun (WGS) entry which is preliminary data.</text>
</comment>
<proteinExistence type="predicted"/>
<accession>A0A9W8H770</accession>
<dbReference type="AlphaFoldDB" id="A0A9W8H770"/>
<dbReference type="EMBL" id="JANBUL010000151">
    <property type="protein sequence ID" value="KAJ2780080.1"/>
    <property type="molecule type" value="Genomic_DNA"/>
</dbReference>
<dbReference type="Proteomes" id="UP001140217">
    <property type="component" value="Unassembled WGS sequence"/>
</dbReference>
<protein>
    <submittedName>
        <fullName evidence="1">Uncharacterized protein</fullName>
    </submittedName>
</protein>
<evidence type="ECO:0000313" key="2">
    <source>
        <dbReference type="Proteomes" id="UP001140217"/>
    </source>
</evidence>